<keyword evidence="3" id="KW-0449">Lipoprotein</keyword>
<dbReference type="InterPro" id="IPR041489">
    <property type="entry name" value="PDZ_6"/>
</dbReference>
<feature type="signal peptide" evidence="1">
    <location>
        <begin position="1"/>
        <end position="26"/>
    </location>
</feature>
<evidence type="ECO:0000313" key="3">
    <source>
        <dbReference type="EMBL" id="MDR5866266.1"/>
    </source>
</evidence>
<dbReference type="InterPro" id="IPR036034">
    <property type="entry name" value="PDZ_sf"/>
</dbReference>
<feature type="chain" id="PRO_5046353060" evidence="1">
    <location>
        <begin position="27"/>
        <end position="382"/>
    </location>
</feature>
<dbReference type="PROSITE" id="PS50106">
    <property type="entry name" value="PDZ"/>
    <property type="match status" value="1"/>
</dbReference>
<dbReference type="SUPFAM" id="SSF159501">
    <property type="entry name" value="EreA/ChaN-like"/>
    <property type="match status" value="1"/>
</dbReference>
<dbReference type="EMBL" id="JARWAK010000003">
    <property type="protein sequence ID" value="MDR5866266.1"/>
    <property type="molecule type" value="Genomic_DNA"/>
</dbReference>
<evidence type="ECO:0000256" key="1">
    <source>
        <dbReference type="SAM" id="SignalP"/>
    </source>
</evidence>
<dbReference type="SMART" id="SM00228">
    <property type="entry name" value="PDZ"/>
    <property type="match status" value="1"/>
</dbReference>
<gene>
    <name evidence="3" type="ORF">QC818_05635</name>
</gene>
<dbReference type="CDD" id="cd14727">
    <property type="entry name" value="ChanN-like"/>
    <property type="match status" value="1"/>
</dbReference>
<proteinExistence type="predicted"/>
<keyword evidence="1" id="KW-0732">Signal</keyword>
<organism evidence="3 4">
    <name type="scientific">Halomonas koreensis</name>
    <dbReference type="NCBI Taxonomy" id="245385"/>
    <lineage>
        <taxon>Bacteria</taxon>
        <taxon>Pseudomonadati</taxon>
        <taxon>Pseudomonadota</taxon>
        <taxon>Gammaproteobacteria</taxon>
        <taxon>Oceanospirillales</taxon>
        <taxon>Halomonadaceae</taxon>
        <taxon>Halomonas</taxon>
    </lineage>
</organism>
<sequence>MSRRLATSLSGLALAAALALPSTAGADECPAPGQWLAGDGSPVAADRLLRAMADREVLLLGERHDRADHHRWQLHTLAGLHALRPELVIGLEMLPREAQPALDAWVAGELSEAEFLAASDWYAHWRLDPDLYLPILHFARLHGVPLKALNVTAELRRRLASEGWEGWEAVPTTEHYGITPPATPAPAYRETLAESFAEHDLEPAAIDRFVAAQLVWDRAMASALAEAAGEEALVVGLMGWRHLAHGQGVPHQLADLGIEDQRALMPRPATEACTPPAAGLADGFFVIDETADTGAPAAPRLGVLIGPGEDGVTIESVETGSVAEAAGLREGDLLLSAAGRPLASPGELSALIHDLLPGTLLPLEVRRDDATRELLARFPPSR</sequence>
<dbReference type="InterPro" id="IPR001478">
    <property type="entry name" value="PDZ"/>
</dbReference>
<evidence type="ECO:0000313" key="4">
    <source>
        <dbReference type="Proteomes" id="UP001264519"/>
    </source>
</evidence>
<dbReference type="InterPro" id="IPR007314">
    <property type="entry name" value="Cofac_haem-bd_dom"/>
</dbReference>
<reference evidence="3 4" key="1">
    <citation type="submission" date="2023-04" db="EMBL/GenBank/DDBJ databases">
        <title>A long-awaited taxogenomic arrangement of the family Halomonadaceae.</title>
        <authorList>
            <person name="De La Haba R."/>
            <person name="Chuvochina M."/>
            <person name="Wittouck S."/>
            <person name="Arahal D.R."/>
            <person name="Sanchez-Porro C."/>
            <person name="Hugenholtz P."/>
            <person name="Ventosa A."/>
        </authorList>
    </citation>
    <scope>NUCLEOTIDE SEQUENCE [LARGE SCALE GENOMIC DNA]</scope>
    <source>
        <strain evidence="3 4">DSM 23530</strain>
    </source>
</reference>
<dbReference type="Gene3D" id="3.40.50.11550">
    <property type="match status" value="1"/>
</dbReference>
<dbReference type="RefSeq" id="WP_309651867.1">
    <property type="nucleotide sequence ID" value="NZ_JARWAK010000003.1"/>
</dbReference>
<accession>A0ABU1G0K9</accession>
<comment type="caution">
    <text evidence="3">The sequence shown here is derived from an EMBL/GenBank/DDBJ whole genome shotgun (WGS) entry which is preliminary data.</text>
</comment>
<evidence type="ECO:0000259" key="2">
    <source>
        <dbReference type="PROSITE" id="PS50106"/>
    </source>
</evidence>
<dbReference type="Pfam" id="PF04187">
    <property type="entry name" value="Cofac_haem_bdg"/>
    <property type="match status" value="1"/>
</dbReference>
<dbReference type="SUPFAM" id="SSF50156">
    <property type="entry name" value="PDZ domain-like"/>
    <property type="match status" value="1"/>
</dbReference>
<keyword evidence="4" id="KW-1185">Reference proteome</keyword>
<protein>
    <submittedName>
        <fullName evidence="3">ChaN family lipoprotein</fullName>
    </submittedName>
</protein>
<dbReference type="Gene3D" id="2.30.42.10">
    <property type="match status" value="1"/>
</dbReference>
<dbReference type="Pfam" id="PF17820">
    <property type="entry name" value="PDZ_6"/>
    <property type="match status" value="1"/>
</dbReference>
<dbReference type="Proteomes" id="UP001264519">
    <property type="component" value="Unassembled WGS sequence"/>
</dbReference>
<name>A0ABU1G0K9_9GAMM</name>
<feature type="domain" description="PDZ" evidence="2">
    <location>
        <begin position="285"/>
        <end position="342"/>
    </location>
</feature>